<keyword evidence="1" id="KW-0732">Signal</keyword>
<feature type="signal peptide" evidence="1">
    <location>
        <begin position="1"/>
        <end position="22"/>
    </location>
</feature>
<name>A0A512RPW8_9BACT</name>
<dbReference type="InterPro" id="IPR000326">
    <property type="entry name" value="PAP2/HPO"/>
</dbReference>
<gene>
    <name evidence="3" type="ORF">CCY01nite_40060</name>
</gene>
<dbReference type="RefSeq" id="WP_146865630.1">
    <property type="nucleotide sequence ID" value="NZ_BKAU01000005.1"/>
</dbReference>
<sequence>MLNILIRRLLAAALLLSCPAFGQEIPQAKFSIDSMYHLRPLNIRRTVYASATLMLAGFLANGNGEEGLKKELAEERNEHIPSFHTGIDNYLQFAPIAIAYTLDAAGIPSRTDIRNRTAILIKGEAMMISTVALLKSTTHQLRPDGSTYNSFPSGHTAQAFAAAAFLSEEYKHRFRWMPYAAYSMASTVGALRIANNRHYISDVLLGAGIGILSMKMAYWTHQYKWRKKKPRVEPF</sequence>
<feature type="chain" id="PRO_5022155174" description="Phosphatidic acid phosphatase type 2/haloperoxidase domain-containing protein" evidence="1">
    <location>
        <begin position="23"/>
        <end position="235"/>
    </location>
</feature>
<dbReference type="OrthoDB" id="9773582at2"/>
<keyword evidence="4" id="KW-1185">Reference proteome</keyword>
<dbReference type="CDD" id="cd03394">
    <property type="entry name" value="PAP2_like_5"/>
    <property type="match status" value="1"/>
</dbReference>
<organism evidence="3 4">
    <name type="scientific">Chitinophaga cymbidii</name>
    <dbReference type="NCBI Taxonomy" id="1096750"/>
    <lineage>
        <taxon>Bacteria</taxon>
        <taxon>Pseudomonadati</taxon>
        <taxon>Bacteroidota</taxon>
        <taxon>Chitinophagia</taxon>
        <taxon>Chitinophagales</taxon>
        <taxon>Chitinophagaceae</taxon>
        <taxon>Chitinophaga</taxon>
    </lineage>
</organism>
<dbReference type="EMBL" id="BKAU01000005">
    <property type="protein sequence ID" value="GEP97746.1"/>
    <property type="molecule type" value="Genomic_DNA"/>
</dbReference>
<comment type="caution">
    <text evidence="3">The sequence shown here is derived from an EMBL/GenBank/DDBJ whole genome shotgun (WGS) entry which is preliminary data.</text>
</comment>
<dbReference type="SMART" id="SM00014">
    <property type="entry name" value="acidPPc"/>
    <property type="match status" value="1"/>
</dbReference>
<dbReference type="InterPro" id="IPR036938">
    <property type="entry name" value="PAP2/HPO_sf"/>
</dbReference>
<dbReference type="SUPFAM" id="SSF48317">
    <property type="entry name" value="Acid phosphatase/Vanadium-dependent haloperoxidase"/>
    <property type="match status" value="1"/>
</dbReference>
<evidence type="ECO:0000259" key="2">
    <source>
        <dbReference type="SMART" id="SM00014"/>
    </source>
</evidence>
<feature type="domain" description="Phosphatidic acid phosphatase type 2/haloperoxidase" evidence="2">
    <location>
        <begin position="115"/>
        <end position="218"/>
    </location>
</feature>
<evidence type="ECO:0000313" key="4">
    <source>
        <dbReference type="Proteomes" id="UP000321436"/>
    </source>
</evidence>
<evidence type="ECO:0000313" key="3">
    <source>
        <dbReference type="EMBL" id="GEP97746.1"/>
    </source>
</evidence>
<dbReference type="PANTHER" id="PTHR14969:SF13">
    <property type="entry name" value="AT30094P"/>
    <property type="match status" value="1"/>
</dbReference>
<proteinExistence type="predicted"/>
<dbReference type="AlphaFoldDB" id="A0A512RPW8"/>
<evidence type="ECO:0000256" key="1">
    <source>
        <dbReference type="SAM" id="SignalP"/>
    </source>
</evidence>
<reference evidence="3 4" key="1">
    <citation type="submission" date="2019-07" db="EMBL/GenBank/DDBJ databases">
        <title>Whole genome shotgun sequence of Chitinophaga cymbidii NBRC 109752.</title>
        <authorList>
            <person name="Hosoyama A."/>
            <person name="Uohara A."/>
            <person name="Ohji S."/>
            <person name="Ichikawa N."/>
        </authorList>
    </citation>
    <scope>NUCLEOTIDE SEQUENCE [LARGE SCALE GENOMIC DNA]</scope>
    <source>
        <strain evidence="3 4">NBRC 109752</strain>
    </source>
</reference>
<protein>
    <recommendedName>
        <fullName evidence="2">Phosphatidic acid phosphatase type 2/haloperoxidase domain-containing protein</fullName>
    </recommendedName>
</protein>
<dbReference type="PANTHER" id="PTHR14969">
    <property type="entry name" value="SPHINGOSINE-1-PHOSPHATE PHOSPHOHYDROLASE"/>
    <property type="match status" value="1"/>
</dbReference>
<dbReference type="Proteomes" id="UP000321436">
    <property type="component" value="Unassembled WGS sequence"/>
</dbReference>
<dbReference type="Gene3D" id="1.20.144.10">
    <property type="entry name" value="Phosphatidic acid phosphatase type 2/haloperoxidase"/>
    <property type="match status" value="1"/>
</dbReference>
<accession>A0A512RPW8</accession>
<dbReference type="Pfam" id="PF01569">
    <property type="entry name" value="PAP2"/>
    <property type="match status" value="1"/>
</dbReference>